<keyword evidence="2" id="KW-1185">Reference proteome</keyword>
<name>A0A4R1R138_9FIRM</name>
<dbReference type="SUPFAM" id="SSF55811">
    <property type="entry name" value="Nudix"/>
    <property type="match status" value="1"/>
</dbReference>
<dbReference type="STRING" id="1469948.GCA_000732725_01890"/>
<reference evidence="1 2" key="1">
    <citation type="submission" date="2019-03" db="EMBL/GenBank/DDBJ databases">
        <title>Genomic Encyclopedia of Type Strains, Phase IV (KMG-IV): sequencing the most valuable type-strain genomes for metagenomic binning, comparative biology and taxonomic classification.</title>
        <authorList>
            <person name="Goeker M."/>
        </authorList>
    </citation>
    <scope>NUCLEOTIDE SEQUENCE [LARGE SCALE GENOMIC DNA]</scope>
    <source>
        <strain evidence="1 2">DSM 100556</strain>
    </source>
</reference>
<proteinExistence type="predicted"/>
<evidence type="ECO:0000313" key="1">
    <source>
        <dbReference type="EMBL" id="TCL59009.1"/>
    </source>
</evidence>
<dbReference type="OrthoDB" id="9787476at2"/>
<sequence>MENIYLRVKGIIKKDDKYLLIKRWVDDRIPDPFIWEFIDAEVNYGEAPDDAVLRAIRELLSVEGKIDRIVYTWSQMVGDSQCVGIAYLCSIDGNDEDNIVLSEEYGELDWVEKDKVSDYVENIYVLKDLEGVAL</sequence>
<dbReference type="EMBL" id="SLUO01000005">
    <property type="protein sequence ID" value="TCL59009.1"/>
    <property type="molecule type" value="Genomic_DNA"/>
</dbReference>
<dbReference type="RefSeq" id="WP_031390586.1">
    <property type="nucleotide sequence ID" value="NZ_JPNB01000001.1"/>
</dbReference>
<dbReference type="Proteomes" id="UP000295718">
    <property type="component" value="Unassembled WGS sequence"/>
</dbReference>
<organism evidence="1 2">
    <name type="scientific">Kineothrix alysoides</name>
    <dbReference type="NCBI Taxonomy" id="1469948"/>
    <lineage>
        <taxon>Bacteria</taxon>
        <taxon>Bacillati</taxon>
        <taxon>Bacillota</taxon>
        <taxon>Clostridia</taxon>
        <taxon>Lachnospirales</taxon>
        <taxon>Lachnospiraceae</taxon>
        <taxon>Kineothrix</taxon>
    </lineage>
</organism>
<evidence type="ECO:0000313" key="2">
    <source>
        <dbReference type="Proteomes" id="UP000295718"/>
    </source>
</evidence>
<dbReference type="AlphaFoldDB" id="A0A4R1R138"/>
<comment type="caution">
    <text evidence="1">The sequence shown here is derived from an EMBL/GenBank/DDBJ whole genome shotgun (WGS) entry which is preliminary data.</text>
</comment>
<gene>
    <name evidence="1" type="ORF">EDD76_105185</name>
</gene>
<accession>A0A4R1R138</accession>
<dbReference type="InterPro" id="IPR015797">
    <property type="entry name" value="NUDIX_hydrolase-like_dom_sf"/>
</dbReference>
<protein>
    <submittedName>
        <fullName evidence="1">Uncharacterized protein</fullName>
    </submittedName>
</protein>
<dbReference type="Gene3D" id="3.90.79.10">
    <property type="entry name" value="Nucleoside Triphosphate Pyrophosphohydrolase"/>
    <property type="match status" value="1"/>
</dbReference>